<evidence type="ECO:0000313" key="1">
    <source>
        <dbReference type="EMBL" id="BCU04009.1"/>
    </source>
</evidence>
<dbReference type="EMBL" id="LC625835">
    <property type="protein sequence ID" value="BCU04009.1"/>
    <property type="molecule type" value="Genomic_DNA"/>
</dbReference>
<proteinExistence type="predicted"/>
<evidence type="ECO:0000313" key="2">
    <source>
        <dbReference type="Proteomes" id="UP001253637"/>
    </source>
</evidence>
<name>A0A811BP89_9VIRU</name>
<accession>A0A811BP89</accession>
<reference evidence="1" key="1">
    <citation type="submission" date="2021-04" db="EMBL/GenBank/DDBJ databases">
        <title>Draft Genome Sequence of Pandoravirus japonicus, Isolated from the Sabaishi River of Niigata, Japan.</title>
        <authorList>
            <person name="Hosokawa N."/>
            <person name="Takahashi H."/>
            <person name="Aoki K."/>
            <person name="Takemura M."/>
        </authorList>
    </citation>
    <scope>NUCLEOTIDE SEQUENCE</scope>
</reference>
<sequence length="121" mass="12811">MPHTGADGTRDKANLVGWLLRLAPGRLVHGDGAPQARDMRADDAVDRSDKAQYGVDQFGGKVVDGRGQCLRRAPACTLAPFGSLLPRCSAAPTTGSFLSLIFSFLQFVPWCDGCFGPMTAG</sequence>
<dbReference type="Proteomes" id="UP001253637">
    <property type="component" value="Segment"/>
</dbReference>
<protein>
    <submittedName>
        <fullName evidence="1">Uncharacterized protein</fullName>
    </submittedName>
</protein>
<organism evidence="1 2">
    <name type="scientific">Pandoravirus japonicus</name>
    <dbReference type="NCBI Taxonomy" id="2823154"/>
    <lineage>
        <taxon>Viruses</taxon>
        <taxon>Pandoravirus</taxon>
    </lineage>
</organism>